<evidence type="ECO:0000256" key="1">
    <source>
        <dbReference type="SAM" id="MobiDB-lite"/>
    </source>
</evidence>
<dbReference type="Pfam" id="PF08843">
    <property type="entry name" value="AbiEii"/>
    <property type="match status" value="1"/>
</dbReference>
<evidence type="ECO:0000313" key="3">
    <source>
        <dbReference type="Proteomes" id="UP000480854"/>
    </source>
</evidence>
<dbReference type="AlphaFoldDB" id="A0A9W7KQU0"/>
<protein>
    <submittedName>
        <fullName evidence="2">Uncharacterized protein</fullName>
    </submittedName>
</protein>
<comment type="caution">
    <text evidence="2">The sequence shown here is derived from an EMBL/GenBank/DDBJ whole genome shotgun (WGS) entry which is preliminary data.</text>
</comment>
<dbReference type="OrthoDB" id="9808443at2"/>
<proteinExistence type="predicted"/>
<accession>A0A9W7KQU0</accession>
<keyword evidence="3" id="KW-1185">Reference proteome</keyword>
<dbReference type="Proteomes" id="UP000480854">
    <property type="component" value="Unassembled WGS sequence"/>
</dbReference>
<sequence>MELPSMVAGDPPARVLAYTPALALAEKAHACAMVGPRNTRGKDWHDLWACACRLEVDGQGFAEAIAAVFEHRGDAIPDVENCLTWAEPMAEFLSDRWKNWVGREKLRSQPPDDIRVVMAEIREFLGPAMAAAKAGDGHQLGRWTPGQGWGQSLVLRP</sequence>
<evidence type="ECO:0000313" key="2">
    <source>
        <dbReference type="EMBL" id="KAA0677633.1"/>
    </source>
</evidence>
<gene>
    <name evidence="2" type="ORF">DS843_22600</name>
</gene>
<name>A0A9W7KQU0_9PROT</name>
<dbReference type="EMBL" id="QOKW01000022">
    <property type="protein sequence ID" value="KAA0677633.1"/>
    <property type="molecule type" value="Genomic_DNA"/>
</dbReference>
<reference evidence="2 3" key="1">
    <citation type="submission" date="2018-07" db="EMBL/GenBank/DDBJ databases">
        <title>Genome sequence of Azospirillum sp. ATCC 49961.</title>
        <authorList>
            <person name="Sant'Anna F.H."/>
            <person name="Baldani J.I."/>
            <person name="Zilli J.E."/>
            <person name="Reis V.M."/>
            <person name="Hartmann A."/>
            <person name="Cruz L."/>
            <person name="de Souza E.M."/>
            <person name="de Oliveira Pedrosa F."/>
            <person name="Passaglia L.M.P."/>
        </authorList>
    </citation>
    <scope>NUCLEOTIDE SEQUENCE [LARGE SCALE GENOMIC DNA]</scope>
    <source>
        <strain evidence="2 3">ATCC 49961</strain>
    </source>
</reference>
<dbReference type="InterPro" id="IPR014942">
    <property type="entry name" value="AbiEii"/>
</dbReference>
<organism evidence="2 3">
    <name type="scientific">Roseomonas genomospecies 6</name>
    <dbReference type="NCBI Taxonomy" id="214106"/>
    <lineage>
        <taxon>Bacteria</taxon>
        <taxon>Pseudomonadati</taxon>
        <taxon>Pseudomonadota</taxon>
        <taxon>Alphaproteobacteria</taxon>
        <taxon>Acetobacterales</taxon>
        <taxon>Roseomonadaceae</taxon>
        <taxon>Roseomonas</taxon>
    </lineage>
</organism>
<feature type="region of interest" description="Disordered" evidence="1">
    <location>
        <begin position="136"/>
        <end position="157"/>
    </location>
</feature>